<keyword evidence="1" id="KW-1133">Transmembrane helix</keyword>
<feature type="transmembrane region" description="Helical" evidence="1">
    <location>
        <begin position="233"/>
        <end position="251"/>
    </location>
</feature>
<sequence>MEIAGWLQAGGWGLLAGGALMLGAGIGVRYAVPKRLVAAVMAFGSGVLISALSFELMDEALETGGLASTAAGFVVGAGIYTGANWLLARKGAKHRKRSTPQEGADPKAKASGTAIAIGALLDGIPESIVIGLSLLGGQGVSMAMVAAVFLSNLPEGLSSAAGMKRAGHSTGYILGIWAAIALASGLAATMGFTLFHQLPPEMLAATTAVAAGGVLAMVVDTMIPEAFDETHDFAGLIVAAGFLAAFTLSKLSS</sequence>
<comment type="caution">
    <text evidence="2">The sequence shown here is derived from an EMBL/GenBank/DDBJ whole genome shotgun (WGS) entry which is preliminary data.</text>
</comment>
<feature type="transmembrane region" description="Helical" evidence="1">
    <location>
        <begin position="6"/>
        <end position="24"/>
    </location>
</feature>
<keyword evidence="1" id="KW-0812">Transmembrane</keyword>
<evidence type="ECO:0000256" key="1">
    <source>
        <dbReference type="SAM" id="Phobius"/>
    </source>
</evidence>
<dbReference type="Proteomes" id="UP000540787">
    <property type="component" value="Unassembled WGS sequence"/>
</dbReference>
<name>A0A7X0CDD1_9BURK</name>
<keyword evidence="3" id="KW-1185">Reference proteome</keyword>
<organism evidence="2 3">
    <name type="scientific">Massilia aurea</name>
    <dbReference type="NCBI Taxonomy" id="373040"/>
    <lineage>
        <taxon>Bacteria</taxon>
        <taxon>Pseudomonadati</taxon>
        <taxon>Pseudomonadota</taxon>
        <taxon>Betaproteobacteria</taxon>
        <taxon>Burkholderiales</taxon>
        <taxon>Oxalobacteraceae</taxon>
        <taxon>Telluria group</taxon>
        <taxon>Massilia</taxon>
    </lineage>
</organism>
<gene>
    <name evidence="2" type="ORF">HD842_001310</name>
</gene>
<protein>
    <submittedName>
        <fullName evidence="2">ZIP family zinc transporter</fullName>
    </submittedName>
</protein>
<proteinExistence type="predicted"/>
<feature type="transmembrane region" description="Helical" evidence="1">
    <location>
        <begin position="36"/>
        <end position="54"/>
    </location>
</feature>
<dbReference type="RefSeq" id="WP_183552456.1">
    <property type="nucleotide sequence ID" value="NZ_JACHBX010000001.1"/>
</dbReference>
<accession>A0A7X0CDD1</accession>
<feature type="transmembrane region" description="Helical" evidence="1">
    <location>
        <begin position="66"/>
        <end position="87"/>
    </location>
</feature>
<dbReference type="EMBL" id="JACHBX010000001">
    <property type="protein sequence ID" value="MBB6133199.1"/>
    <property type="molecule type" value="Genomic_DNA"/>
</dbReference>
<keyword evidence="1" id="KW-0472">Membrane</keyword>
<feature type="transmembrane region" description="Helical" evidence="1">
    <location>
        <begin position="202"/>
        <end position="227"/>
    </location>
</feature>
<feature type="transmembrane region" description="Helical" evidence="1">
    <location>
        <begin position="171"/>
        <end position="195"/>
    </location>
</feature>
<evidence type="ECO:0000313" key="3">
    <source>
        <dbReference type="Proteomes" id="UP000540787"/>
    </source>
</evidence>
<feature type="transmembrane region" description="Helical" evidence="1">
    <location>
        <begin position="128"/>
        <end position="151"/>
    </location>
</feature>
<reference evidence="2 3" key="1">
    <citation type="submission" date="2020-08" db="EMBL/GenBank/DDBJ databases">
        <title>The Agave Microbiome: Exploring the role of microbial communities in plant adaptations to desert environments.</title>
        <authorList>
            <person name="Partida-Martinez L.P."/>
        </authorList>
    </citation>
    <scope>NUCLEOTIDE SEQUENCE [LARGE SCALE GENOMIC DNA]</scope>
    <source>
        <strain evidence="2 3">AT3.2</strain>
    </source>
</reference>
<dbReference type="AlphaFoldDB" id="A0A7X0CDD1"/>
<evidence type="ECO:0000313" key="2">
    <source>
        <dbReference type="EMBL" id="MBB6133199.1"/>
    </source>
</evidence>